<keyword evidence="5 7" id="KW-1133">Transmembrane helix</keyword>
<feature type="transmembrane region" description="Helical" evidence="7">
    <location>
        <begin position="229"/>
        <end position="244"/>
    </location>
</feature>
<feature type="transmembrane region" description="Helical" evidence="7">
    <location>
        <begin position="125"/>
        <end position="142"/>
    </location>
</feature>
<dbReference type="EMBL" id="CP002281">
    <property type="protein sequence ID" value="ADO83599.1"/>
    <property type="molecule type" value="Genomic_DNA"/>
</dbReference>
<feature type="domain" description="Prepilin peptidase A24 N-terminal" evidence="9">
    <location>
        <begin position="8"/>
        <end position="91"/>
    </location>
</feature>
<feature type="transmembrane region" description="Helical" evidence="7">
    <location>
        <begin position="177"/>
        <end position="194"/>
    </location>
</feature>
<sequence>MDIFFFAVMGLLLGSFYNVCIYRIPRKESIAFPPSHCPNCGHKIRWWENIPVISYVLILRGKCSSCGGKISVQYPLVELITGLVFGAIYYRYGMSIWTAELIIAASILVIASGIDWEHYYIPDRFTLGLLLLGYGFSFFNGVGIERSFMGSAAYGFLFVMIYGYGERLFKKEVLGFGDVKLAAGIGSIVGYLGFYRMHLFITTSFVAGAVYGIYLIITKKKDRKAEVPFGPFIAFGGIISALLFL</sequence>
<keyword evidence="11" id="KW-1185">Reference proteome</keyword>
<dbReference type="PANTHER" id="PTHR30487:SF0">
    <property type="entry name" value="PREPILIN LEADER PEPTIDASE_N-METHYLTRANSFERASE-RELATED"/>
    <property type="match status" value="1"/>
</dbReference>
<evidence type="ECO:0000256" key="7">
    <source>
        <dbReference type="SAM" id="Phobius"/>
    </source>
</evidence>
<dbReference type="eggNOG" id="COG1989">
    <property type="taxonomic scope" value="Bacteria"/>
</dbReference>
<comment type="similarity">
    <text evidence="2">Belongs to the peptidase A24 family.</text>
</comment>
<evidence type="ECO:0000256" key="3">
    <source>
        <dbReference type="ARBA" id="ARBA00022475"/>
    </source>
</evidence>
<feature type="transmembrane region" description="Helical" evidence="7">
    <location>
        <begin position="96"/>
        <end position="113"/>
    </location>
</feature>
<feature type="domain" description="Prepilin type IV endopeptidase peptidase" evidence="8">
    <location>
        <begin position="102"/>
        <end position="213"/>
    </location>
</feature>
<feature type="transmembrane region" description="Helical" evidence="7">
    <location>
        <begin position="148"/>
        <end position="165"/>
    </location>
</feature>
<evidence type="ECO:0000256" key="4">
    <source>
        <dbReference type="ARBA" id="ARBA00022692"/>
    </source>
</evidence>
<evidence type="ECO:0000256" key="2">
    <source>
        <dbReference type="ARBA" id="ARBA00005801"/>
    </source>
</evidence>
<evidence type="ECO:0000256" key="5">
    <source>
        <dbReference type="ARBA" id="ARBA00022989"/>
    </source>
</evidence>
<gene>
    <name evidence="10" type="ordered locus">Ilyop_1828</name>
</gene>
<organism evidence="10 11">
    <name type="scientific">Ilyobacter polytropus (strain ATCC 51220 / DSM 2926 / LMG 16218 / CuHBu1)</name>
    <dbReference type="NCBI Taxonomy" id="572544"/>
    <lineage>
        <taxon>Bacteria</taxon>
        <taxon>Fusobacteriati</taxon>
        <taxon>Fusobacteriota</taxon>
        <taxon>Fusobacteriia</taxon>
        <taxon>Fusobacteriales</taxon>
        <taxon>Fusobacteriaceae</taxon>
        <taxon>Ilyobacter</taxon>
    </lineage>
</organism>
<dbReference type="HOGENOM" id="CLU_057101_0_1_0"/>
<accession>E3H9S0</accession>
<dbReference type="PANTHER" id="PTHR30487">
    <property type="entry name" value="TYPE 4 PREPILIN-LIKE PROTEINS LEADER PEPTIDE-PROCESSING ENZYME"/>
    <property type="match status" value="1"/>
</dbReference>
<dbReference type="Pfam" id="PF01478">
    <property type="entry name" value="Peptidase_A24"/>
    <property type="match status" value="1"/>
</dbReference>
<dbReference type="GO" id="GO:0004190">
    <property type="term" value="F:aspartic-type endopeptidase activity"/>
    <property type="evidence" value="ECO:0007669"/>
    <property type="project" value="InterPro"/>
</dbReference>
<dbReference type="GO" id="GO:0005886">
    <property type="term" value="C:plasma membrane"/>
    <property type="evidence" value="ECO:0007669"/>
    <property type="project" value="UniProtKB-SubCell"/>
</dbReference>
<feature type="transmembrane region" description="Helical" evidence="7">
    <location>
        <begin position="72"/>
        <end position="90"/>
    </location>
</feature>
<protein>
    <submittedName>
        <fullName evidence="10">Peptidase A24A domain protein</fullName>
    </submittedName>
</protein>
<dbReference type="GO" id="GO:0006465">
    <property type="term" value="P:signal peptide processing"/>
    <property type="evidence" value="ECO:0007669"/>
    <property type="project" value="TreeGrafter"/>
</dbReference>
<evidence type="ECO:0000256" key="1">
    <source>
        <dbReference type="ARBA" id="ARBA00004651"/>
    </source>
</evidence>
<dbReference type="Proteomes" id="UP000006875">
    <property type="component" value="Chromosome"/>
</dbReference>
<evidence type="ECO:0000313" key="10">
    <source>
        <dbReference type="EMBL" id="ADO83599.1"/>
    </source>
</evidence>
<name>E3H9S0_ILYPC</name>
<dbReference type="STRING" id="572544.Ilyop_1828"/>
<dbReference type="KEGG" id="ipo:Ilyop_1828"/>
<dbReference type="Gene3D" id="1.20.120.1220">
    <property type="match status" value="1"/>
</dbReference>
<reference evidence="10 11" key="1">
    <citation type="journal article" date="2010" name="Stand. Genomic Sci.">
        <title>Complete genome sequence of Ilyobacter polytropus type strain (CuHbu1).</title>
        <authorList>
            <person name="Sikorski J."/>
            <person name="Chertkov O."/>
            <person name="Lapidus A."/>
            <person name="Nolan M."/>
            <person name="Lucas S."/>
            <person name="Del Rio T.G."/>
            <person name="Tice H."/>
            <person name="Cheng J.F."/>
            <person name="Tapia R."/>
            <person name="Han C."/>
            <person name="Goodwin L."/>
            <person name="Pitluck S."/>
            <person name="Liolios K."/>
            <person name="Ivanova N."/>
            <person name="Mavromatis K."/>
            <person name="Mikhailova N."/>
            <person name="Pati A."/>
            <person name="Chen A."/>
            <person name="Palaniappan K."/>
            <person name="Land M."/>
            <person name="Hauser L."/>
            <person name="Chang Y.J."/>
            <person name="Jeffries C.D."/>
            <person name="Brambilla E."/>
            <person name="Yasawong M."/>
            <person name="Rohde M."/>
            <person name="Pukall R."/>
            <person name="Spring S."/>
            <person name="Goker M."/>
            <person name="Woyke T."/>
            <person name="Bristow J."/>
            <person name="Eisen J.A."/>
            <person name="Markowitz V."/>
            <person name="Hugenholtz P."/>
            <person name="Kyrpides N.C."/>
            <person name="Klenk H.P."/>
        </authorList>
    </citation>
    <scope>NUCLEOTIDE SEQUENCE [LARGE SCALE GENOMIC DNA]</scope>
    <source>
        <strain evidence="11">ATCC 51220 / DSM 2926 / LMG 16218 / CuHBu1</strain>
    </source>
</reference>
<evidence type="ECO:0000313" key="11">
    <source>
        <dbReference type="Proteomes" id="UP000006875"/>
    </source>
</evidence>
<dbReference type="Pfam" id="PF06750">
    <property type="entry name" value="A24_N_bact"/>
    <property type="match status" value="1"/>
</dbReference>
<evidence type="ECO:0000259" key="8">
    <source>
        <dbReference type="Pfam" id="PF01478"/>
    </source>
</evidence>
<comment type="subcellular location">
    <subcellularLocation>
        <location evidence="1">Cell membrane</location>
        <topology evidence="1">Multi-pass membrane protein</topology>
    </subcellularLocation>
</comment>
<keyword evidence="4 7" id="KW-0812">Transmembrane</keyword>
<evidence type="ECO:0000259" key="9">
    <source>
        <dbReference type="Pfam" id="PF06750"/>
    </source>
</evidence>
<dbReference type="InterPro" id="IPR000045">
    <property type="entry name" value="Prepilin_IV_endopep_pep"/>
</dbReference>
<keyword evidence="3" id="KW-1003">Cell membrane</keyword>
<dbReference type="InterPro" id="IPR050882">
    <property type="entry name" value="Prepilin_peptidase/N-MTase"/>
</dbReference>
<dbReference type="RefSeq" id="WP_013388261.1">
    <property type="nucleotide sequence ID" value="NC_014632.1"/>
</dbReference>
<feature type="transmembrane region" description="Helical" evidence="7">
    <location>
        <begin position="6"/>
        <end position="24"/>
    </location>
</feature>
<evidence type="ECO:0000256" key="6">
    <source>
        <dbReference type="ARBA" id="ARBA00023136"/>
    </source>
</evidence>
<proteinExistence type="inferred from homology"/>
<dbReference type="AlphaFoldDB" id="E3H9S0"/>
<dbReference type="InterPro" id="IPR010627">
    <property type="entry name" value="Prepilin_pept_A24_N"/>
</dbReference>
<feature type="transmembrane region" description="Helical" evidence="7">
    <location>
        <begin position="200"/>
        <end position="217"/>
    </location>
</feature>
<dbReference type="MEROPS" id="A24.019"/>
<keyword evidence="6 7" id="KW-0472">Membrane</keyword>
<dbReference type="OrthoDB" id="81854at2"/>